<dbReference type="AlphaFoldDB" id="A0A841GN55"/>
<gene>
    <name evidence="2" type="ORF">HNQ61_001684</name>
</gene>
<name>A0A841GN55_9BACT</name>
<accession>A0A841GN55</accession>
<dbReference type="SUPFAM" id="SSF47413">
    <property type="entry name" value="lambda repressor-like DNA-binding domains"/>
    <property type="match status" value="1"/>
</dbReference>
<dbReference type="Gene3D" id="1.10.260.40">
    <property type="entry name" value="lambda repressor-like DNA-binding domains"/>
    <property type="match status" value="1"/>
</dbReference>
<evidence type="ECO:0000259" key="1">
    <source>
        <dbReference type="Pfam" id="PF13744"/>
    </source>
</evidence>
<feature type="domain" description="HigA2-like helix-turn-helix" evidence="1">
    <location>
        <begin position="12"/>
        <end position="91"/>
    </location>
</feature>
<keyword evidence="2" id="KW-0238">DNA-binding</keyword>
<dbReference type="EMBL" id="JACHIA010000003">
    <property type="protein sequence ID" value="MBB6070067.1"/>
    <property type="molecule type" value="Genomic_DNA"/>
</dbReference>
<sequence>MIGHVTPADANIFADLGFEPIEAASLFLRSQLMRELVVIMRQRELKQQEAAALFGVSQPRVSELKRGKIDSFTIDSLVNMLAHAGMEVRVSLKKADEPRVVAPEVEEEWPEPEHALG</sequence>
<dbReference type="Pfam" id="PF13744">
    <property type="entry name" value="HTH_37"/>
    <property type="match status" value="1"/>
</dbReference>
<dbReference type="RefSeq" id="WP_170039801.1">
    <property type="nucleotide sequence ID" value="NZ_JABDTL010000002.1"/>
</dbReference>
<evidence type="ECO:0000313" key="2">
    <source>
        <dbReference type="EMBL" id="MBB6070067.1"/>
    </source>
</evidence>
<dbReference type="InterPro" id="IPR039554">
    <property type="entry name" value="HigA2-like_HTH"/>
</dbReference>
<dbReference type="Proteomes" id="UP000582837">
    <property type="component" value="Unassembled WGS sequence"/>
</dbReference>
<reference evidence="2 3" key="1">
    <citation type="submission" date="2020-08" db="EMBL/GenBank/DDBJ databases">
        <title>Genomic Encyclopedia of Type Strains, Phase IV (KMG-IV): sequencing the most valuable type-strain genomes for metagenomic binning, comparative biology and taxonomic classification.</title>
        <authorList>
            <person name="Goeker M."/>
        </authorList>
    </citation>
    <scope>NUCLEOTIDE SEQUENCE [LARGE SCALE GENOMIC DNA]</scope>
    <source>
        <strain evidence="2 3">DSM 29007</strain>
    </source>
</reference>
<proteinExistence type="predicted"/>
<comment type="caution">
    <text evidence="2">The sequence shown here is derived from an EMBL/GenBank/DDBJ whole genome shotgun (WGS) entry which is preliminary data.</text>
</comment>
<organism evidence="2 3">
    <name type="scientific">Longimicrobium terrae</name>
    <dbReference type="NCBI Taxonomy" id="1639882"/>
    <lineage>
        <taxon>Bacteria</taxon>
        <taxon>Pseudomonadati</taxon>
        <taxon>Gemmatimonadota</taxon>
        <taxon>Longimicrobiia</taxon>
        <taxon>Longimicrobiales</taxon>
        <taxon>Longimicrobiaceae</taxon>
        <taxon>Longimicrobium</taxon>
    </lineage>
</organism>
<evidence type="ECO:0000313" key="3">
    <source>
        <dbReference type="Proteomes" id="UP000582837"/>
    </source>
</evidence>
<protein>
    <submittedName>
        <fullName evidence="2">Putative XRE-type DNA-binding protein</fullName>
    </submittedName>
</protein>
<dbReference type="InterPro" id="IPR010982">
    <property type="entry name" value="Lambda_DNA-bd_dom_sf"/>
</dbReference>
<dbReference type="GO" id="GO:0003677">
    <property type="term" value="F:DNA binding"/>
    <property type="evidence" value="ECO:0007669"/>
    <property type="project" value="UniProtKB-KW"/>
</dbReference>
<keyword evidence="3" id="KW-1185">Reference proteome</keyword>